<accession>E6PD03</accession>
<evidence type="ECO:0000256" key="10">
    <source>
        <dbReference type="ARBA" id="ARBA00048212"/>
    </source>
</evidence>
<comment type="pathway">
    <text evidence="2">Amino-acid biosynthesis; L-isoleucine biosynthesis; L-isoleucine from 2-oxobutanoate: step 4/4.</text>
</comment>
<evidence type="ECO:0000256" key="9">
    <source>
        <dbReference type="ARBA" id="ARBA00022898"/>
    </source>
</evidence>
<dbReference type="PANTHER" id="PTHR42743">
    <property type="entry name" value="AMINO-ACID AMINOTRANSFERASE"/>
    <property type="match status" value="1"/>
</dbReference>
<evidence type="ECO:0000256" key="2">
    <source>
        <dbReference type="ARBA" id="ARBA00004824"/>
    </source>
</evidence>
<dbReference type="GO" id="GO:0052655">
    <property type="term" value="F:L-valine-2-oxoglutarate transaminase activity"/>
    <property type="evidence" value="ECO:0007669"/>
    <property type="project" value="RHEA"/>
</dbReference>
<comment type="pathway">
    <text evidence="4">Amino-acid biosynthesis; L-leucine biosynthesis; L-leucine from 3-methyl-2-oxobutanoate: step 4/4.</text>
</comment>
<comment type="catalytic activity">
    <reaction evidence="12">
        <text>L-leucine + 2-oxoglutarate = 4-methyl-2-oxopentanoate + L-glutamate</text>
        <dbReference type="Rhea" id="RHEA:18321"/>
        <dbReference type="ChEBI" id="CHEBI:16810"/>
        <dbReference type="ChEBI" id="CHEBI:17865"/>
        <dbReference type="ChEBI" id="CHEBI:29985"/>
        <dbReference type="ChEBI" id="CHEBI:57427"/>
        <dbReference type="EC" id="2.6.1.42"/>
    </reaction>
</comment>
<evidence type="ECO:0000256" key="6">
    <source>
        <dbReference type="ARBA" id="ARBA00013053"/>
    </source>
</evidence>
<dbReference type="GO" id="GO:0052654">
    <property type="term" value="F:L-leucine-2-oxoglutarate transaminase activity"/>
    <property type="evidence" value="ECO:0007669"/>
    <property type="project" value="RHEA"/>
</dbReference>
<keyword evidence="9" id="KW-0663">Pyridoxal phosphate</keyword>
<keyword evidence="7 13" id="KW-0032">Aminotransferase</keyword>
<dbReference type="Gene3D" id="3.20.10.10">
    <property type="entry name" value="D-amino Acid Aminotransferase, subunit A, domain 2"/>
    <property type="match status" value="1"/>
</dbReference>
<name>E6PD03_9ZZZZ</name>
<dbReference type="InterPro" id="IPR043131">
    <property type="entry name" value="BCAT-like_N"/>
</dbReference>
<protein>
    <recommendedName>
        <fullName evidence="6">branched-chain-amino-acid transaminase</fullName>
        <ecNumber evidence="6">2.6.1.42</ecNumber>
    </recommendedName>
</protein>
<comment type="pathway">
    <text evidence="3">Amino-acid biosynthesis; L-valine biosynthesis; L-valine from pyruvate: step 4/4.</text>
</comment>
<dbReference type="PANTHER" id="PTHR42743:SF4">
    <property type="entry name" value="BRANCHED-CHAIN-AMINO-ACID AMINOTRANSFERASE-RELATED"/>
    <property type="match status" value="1"/>
</dbReference>
<dbReference type="Pfam" id="PF01063">
    <property type="entry name" value="Aminotran_4"/>
    <property type="match status" value="1"/>
</dbReference>
<dbReference type="GO" id="GO:0052656">
    <property type="term" value="F:L-isoleucine-2-oxoglutarate transaminase activity"/>
    <property type="evidence" value="ECO:0007669"/>
    <property type="project" value="RHEA"/>
</dbReference>
<dbReference type="InterPro" id="IPR036038">
    <property type="entry name" value="Aminotransferase-like"/>
</dbReference>
<evidence type="ECO:0000313" key="13">
    <source>
        <dbReference type="EMBL" id="CBH74338.1"/>
    </source>
</evidence>
<dbReference type="EMBL" id="CABL01000001">
    <property type="protein sequence ID" value="CBH74338.1"/>
    <property type="molecule type" value="Genomic_DNA"/>
</dbReference>
<proteinExistence type="inferred from homology"/>
<comment type="catalytic activity">
    <reaction evidence="10">
        <text>L-valine + 2-oxoglutarate = 3-methyl-2-oxobutanoate + L-glutamate</text>
        <dbReference type="Rhea" id="RHEA:24813"/>
        <dbReference type="ChEBI" id="CHEBI:11851"/>
        <dbReference type="ChEBI" id="CHEBI:16810"/>
        <dbReference type="ChEBI" id="CHEBI:29985"/>
        <dbReference type="ChEBI" id="CHEBI:57762"/>
        <dbReference type="EC" id="2.6.1.42"/>
    </reaction>
</comment>
<dbReference type="EC" id="2.6.1.42" evidence="6"/>
<dbReference type="InterPro" id="IPR050571">
    <property type="entry name" value="Class-IV_PLP-Dep_Aminotrnsfr"/>
</dbReference>
<dbReference type="FunFam" id="3.20.10.10:FF:000002">
    <property type="entry name" value="D-alanine aminotransferase"/>
    <property type="match status" value="1"/>
</dbReference>
<comment type="similarity">
    <text evidence="5">Belongs to the class-IV pyridoxal-phosphate-dependent aminotransferase family.</text>
</comment>
<comment type="catalytic activity">
    <reaction evidence="11">
        <text>L-isoleucine + 2-oxoglutarate = (S)-3-methyl-2-oxopentanoate + L-glutamate</text>
        <dbReference type="Rhea" id="RHEA:24801"/>
        <dbReference type="ChEBI" id="CHEBI:16810"/>
        <dbReference type="ChEBI" id="CHEBI:29985"/>
        <dbReference type="ChEBI" id="CHEBI:35146"/>
        <dbReference type="ChEBI" id="CHEBI:58045"/>
        <dbReference type="EC" id="2.6.1.42"/>
    </reaction>
</comment>
<evidence type="ECO:0000256" key="4">
    <source>
        <dbReference type="ARBA" id="ARBA00005072"/>
    </source>
</evidence>
<evidence type="ECO:0000256" key="7">
    <source>
        <dbReference type="ARBA" id="ARBA00022576"/>
    </source>
</evidence>
<dbReference type="Gene3D" id="3.30.470.10">
    <property type="match status" value="1"/>
</dbReference>
<dbReference type="InterPro" id="IPR001544">
    <property type="entry name" value="Aminotrans_IV"/>
</dbReference>
<dbReference type="GO" id="GO:0008652">
    <property type="term" value="P:amino acid biosynthetic process"/>
    <property type="evidence" value="ECO:0007669"/>
    <property type="project" value="UniProtKB-ARBA"/>
</dbReference>
<dbReference type="NCBIfam" id="TIGR01122">
    <property type="entry name" value="ilvE_I"/>
    <property type="match status" value="1"/>
</dbReference>
<dbReference type="SUPFAM" id="SSF56752">
    <property type="entry name" value="D-aminoacid aminotransferase-like PLP-dependent enzymes"/>
    <property type="match status" value="1"/>
</dbReference>
<dbReference type="NCBIfam" id="NF005146">
    <property type="entry name" value="PRK06606.1"/>
    <property type="match status" value="1"/>
</dbReference>
<dbReference type="AlphaFoldDB" id="E6PD03"/>
<dbReference type="GO" id="GO:0046394">
    <property type="term" value="P:carboxylic acid biosynthetic process"/>
    <property type="evidence" value="ECO:0007669"/>
    <property type="project" value="UniProtKB-ARBA"/>
</dbReference>
<dbReference type="InterPro" id="IPR005785">
    <property type="entry name" value="B_amino_transI"/>
</dbReference>
<evidence type="ECO:0000256" key="11">
    <source>
        <dbReference type="ARBA" id="ARBA00048798"/>
    </source>
</evidence>
<evidence type="ECO:0000256" key="12">
    <source>
        <dbReference type="ARBA" id="ARBA00049229"/>
    </source>
</evidence>
<dbReference type="InterPro" id="IPR043132">
    <property type="entry name" value="BCAT-like_C"/>
</dbReference>
<keyword evidence="8 13" id="KW-0808">Transferase</keyword>
<evidence type="ECO:0000256" key="8">
    <source>
        <dbReference type="ARBA" id="ARBA00022679"/>
    </source>
</evidence>
<evidence type="ECO:0000256" key="3">
    <source>
        <dbReference type="ARBA" id="ARBA00004931"/>
    </source>
</evidence>
<dbReference type="GO" id="GO:0009081">
    <property type="term" value="P:branched-chain amino acid metabolic process"/>
    <property type="evidence" value="ECO:0007669"/>
    <property type="project" value="InterPro"/>
</dbReference>
<reference evidence="13" key="1">
    <citation type="submission" date="2009-10" db="EMBL/GenBank/DDBJ databases">
        <title>Diversity of trophic interactions inside an arsenic-rich microbial ecosystem.</title>
        <authorList>
            <person name="Bertin P.N."/>
            <person name="Heinrich-Salmeron A."/>
            <person name="Pelletier E."/>
            <person name="Goulhen-Chollet F."/>
            <person name="Arsene-Ploetze F."/>
            <person name="Gallien S."/>
            <person name="Calteau A."/>
            <person name="Vallenet D."/>
            <person name="Casiot C."/>
            <person name="Chane-Woon-Ming B."/>
            <person name="Giloteaux L."/>
            <person name="Barakat M."/>
            <person name="Bonnefoy V."/>
            <person name="Bruneel O."/>
            <person name="Chandler M."/>
            <person name="Cleiss J."/>
            <person name="Duran R."/>
            <person name="Elbaz-Poulichet F."/>
            <person name="Fonknechten N."/>
            <person name="Lauga B."/>
            <person name="Mornico D."/>
            <person name="Ortet P."/>
            <person name="Schaeffer C."/>
            <person name="Siguier P."/>
            <person name="Alexander Thil Smith A."/>
            <person name="Van Dorsselaer A."/>
            <person name="Weissenbach J."/>
            <person name="Medigue C."/>
            <person name="Le Paslier D."/>
        </authorList>
    </citation>
    <scope>NUCLEOTIDE SEQUENCE</scope>
</reference>
<evidence type="ECO:0000256" key="5">
    <source>
        <dbReference type="ARBA" id="ARBA00009320"/>
    </source>
</evidence>
<sequence length="314" mass="34736">MSVDLSKLTVYRDGAFSNYNDAKVGLLTHGLQYGTGCFEGIRGFWVPEDRELYLLLLREHYERLFNSAKILLMELPHSVDELIEITVDLCRRNGFETDLYIRPCIFKSAEDIGVRLHGVPASFAMIALPFTKYFDASVGLKACVSSWRRADDTMAPPRGKITGLYVNSALAKSEAVLNGYDEAIMLSHDGHVAEGSAENIFLVRHGALYTPDPSQNVLEGCTRRAVIHIASEVLGLKIIERSIDRGELYAADEVFFSGSAAGLVHASSIDGRRVGDGTLGPVARQIMEIYERAVRGRDPRYLGWVTPTYGAREA</sequence>
<organism evidence="13">
    <name type="scientific">mine drainage metagenome</name>
    <dbReference type="NCBI Taxonomy" id="410659"/>
    <lineage>
        <taxon>unclassified sequences</taxon>
        <taxon>metagenomes</taxon>
        <taxon>ecological metagenomes</taxon>
    </lineage>
</organism>
<comment type="caution">
    <text evidence="13">The sequence shown here is derived from an EMBL/GenBank/DDBJ whole genome shotgun (WGS) entry which is preliminary data.</text>
</comment>
<gene>
    <name evidence="13" type="primary">ilvE</name>
    <name evidence="13" type="ORF">CARN1_2225</name>
</gene>
<comment type="cofactor">
    <cofactor evidence="1">
        <name>pyridoxal 5'-phosphate</name>
        <dbReference type="ChEBI" id="CHEBI:597326"/>
    </cofactor>
</comment>
<evidence type="ECO:0000256" key="1">
    <source>
        <dbReference type="ARBA" id="ARBA00001933"/>
    </source>
</evidence>